<comment type="subcellular location">
    <subcellularLocation>
        <location evidence="1">Cell membrane</location>
        <topology evidence="1">Multi-pass membrane protein</topology>
    </subcellularLocation>
</comment>
<feature type="transmembrane region" description="Helical" evidence="7">
    <location>
        <begin position="145"/>
        <end position="165"/>
    </location>
</feature>
<reference evidence="9 10" key="1">
    <citation type="journal article" date="2015" name="Genome Announc.">
        <title>Expanding the biotechnology potential of lactobacilli through comparative genomics of 213 strains and associated genera.</title>
        <authorList>
            <person name="Sun Z."/>
            <person name="Harris H.M."/>
            <person name="McCann A."/>
            <person name="Guo C."/>
            <person name="Argimon S."/>
            <person name="Zhang W."/>
            <person name="Yang X."/>
            <person name="Jeffery I.B."/>
            <person name="Cooney J.C."/>
            <person name="Kagawa T.F."/>
            <person name="Liu W."/>
            <person name="Song Y."/>
            <person name="Salvetti E."/>
            <person name="Wrobel A."/>
            <person name="Rasinkangas P."/>
            <person name="Parkhill J."/>
            <person name="Rea M.C."/>
            <person name="O'Sullivan O."/>
            <person name="Ritari J."/>
            <person name="Douillard F.P."/>
            <person name="Paul Ross R."/>
            <person name="Yang R."/>
            <person name="Briner A.E."/>
            <person name="Felis G.E."/>
            <person name="de Vos W.M."/>
            <person name="Barrangou R."/>
            <person name="Klaenhammer T.R."/>
            <person name="Caufield P.W."/>
            <person name="Cui Y."/>
            <person name="Zhang H."/>
            <person name="O'Toole P.W."/>
        </authorList>
    </citation>
    <scope>NUCLEOTIDE SEQUENCE [LARGE SCALE GENOMIC DNA]</scope>
    <source>
        <strain evidence="9 10">DSM 13145</strain>
    </source>
</reference>
<dbReference type="SUPFAM" id="SSF103481">
    <property type="entry name" value="Multidrug resistance efflux transporter EmrE"/>
    <property type="match status" value="1"/>
</dbReference>
<feature type="transmembrane region" description="Helical" evidence="7">
    <location>
        <begin position="208"/>
        <end position="227"/>
    </location>
</feature>
<accession>A0A0R1P5Y3</accession>
<feature type="transmembrane region" description="Helical" evidence="7">
    <location>
        <begin position="95"/>
        <end position="114"/>
    </location>
</feature>
<dbReference type="PANTHER" id="PTHR42920:SF5">
    <property type="entry name" value="EAMA DOMAIN-CONTAINING PROTEIN"/>
    <property type="match status" value="1"/>
</dbReference>
<dbReference type="GO" id="GO:0005886">
    <property type="term" value="C:plasma membrane"/>
    <property type="evidence" value="ECO:0007669"/>
    <property type="project" value="UniProtKB-SubCell"/>
</dbReference>
<keyword evidence="6 7" id="KW-0472">Membrane</keyword>
<feature type="domain" description="EamA" evidence="8">
    <location>
        <begin position="147"/>
        <end position="279"/>
    </location>
</feature>
<feature type="transmembrane region" description="Helical" evidence="7">
    <location>
        <begin position="265"/>
        <end position="283"/>
    </location>
</feature>
<proteinExistence type="inferred from homology"/>
<keyword evidence="4 7" id="KW-0812">Transmembrane</keyword>
<comment type="caution">
    <text evidence="9">The sequence shown here is derived from an EMBL/GenBank/DDBJ whole genome shotgun (WGS) entry which is preliminary data.</text>
</comment>
<gene>
    <name evidence="9" type="ORF">FD27_GL000264</name>
</gene>
<feature type="domain" description="EamA" evidence="8">
    <location>
        <begin position="6"/>
        <end position="136"/>
    </location>
</feature>
<dbReference type="PANTHER" id="PTHR42920">
    <property type="entry name" value="OS03G0707200 PROTEIN-RELATED"/>
    <property type="match status" value="1"/>
</dbReference>
<protein>
    <submittedName>
        <fullName evidence="9">DMT superfamily drug metabolite transporter</fullName>
    </submittedName>
</protein>
<organism evidence="9 10">
    <name type="scientific">Limosilactobacillus frumenti DSM 13145</name>
    <dbReference type="NCBI Taxonomy" id="1423746"/>
    <lineage>
        <taxon>Bacteria</taxon>
        <taxon>Bacillati</taxon>
        <taxon>Bacillota</taxon>
        <taxon>Bacilli</taxon>
        <taxon>Lactobacillales</taxon>
        <taxon>Lactobacillaceae</taxon>
        <taxon>Limosilactobacillus</taxon>
    </lineage>
</organism>
<evidence type="ECO:0000313" key="9">
    <source>
        <dbReference type="EMBL" id="KRL27991.1"/>
    </source>
</evidence>
<feature type="transmembrane region" description="Helical" evidence="7">
    <location>
        <begin position="36"/>
        <end position="55"/>
    </location>
</feature>
<evidence type="ECO:0000256" key="7">
    <source>
        <dbReference type="SAM" id="Phobius"/>
    </source>
</evidence>
<dbReference type="Pfam" id="PF00892">
    <property type="entry name" value="EamA"/>
    <property type="match status" value="2"/>
</dbReference>
<evidence type="ECO:0000259" key="8">
    <source>
        <dbReference type="Pfam" id="PF00892"/>
    </source>
</evidence>
<evidence type="ECO:0000256" key="6">
    <source>
        <dbReference type="ARBA" id="ARBA00023136"/>
    </source>
</evidence>
<dbReference type="EMBL" id="AZER01000013">
    <property type="protein sequence ID" value="KRL27991.1"/>
    <property type="molecule type" value="Genomic_DNA"/>
</dbReference>
<feature type="transmembrane region" description="Helical" evidence="7">
    <location>
        <begin position="177"/>
        <end position="196"/>
    </location>
</feature>
<dbReference type="Proteomes" id="UP000051445">
    <property type="component" value="Unassembled WGS sequence"/>
</dbReference>
<dbReference type="InterPro" id="IPR051258">
    <property type="entry name" value="Diverse_Substrate_Transporter"/>
</dbReference>
<comment type="similarity">
    <text evidence="2">Belongs to the EamA transporter family.</text>
</comment>
<dbReference type="AlphaFoldDB" id="A0A0R1P5Y3"/>
<dbReference type="InterPro" id="IPR037185">
    <property type="entry name" value="EmrE-like"/>
</dbReference>
<dbReference type="PATRIC" id="fig|1423746.3.peg.271"/>
<feature type="transmembrane region" description="Helical" evidence="7">
    <location>
        <begin position="121"/>
        <end position="139"/>
    </location>
</feature>
<dbReference type="STRING" id="1423746.FD27_GL000264"/>
<evidence type="ECO:0000256" key="3">
    <source>
        <dbReference type="ARBA" id="ARBA00022475"/>
    </source>
</evidence>
<keyword evidence="5 7" id="KW-1133">Transmembrane helix</keyword>
<evidence type="ECO:0000256" key="1">
    <source>
        <dbReference type="ARBA" id="ARBA00004651"/>
    </source>
</evidence>
<feature type="transmembrane region" description="Helical" evidence="7">
    <location>
        <begin position="239"/>
        <end position="259"/>
    </location>
</feature>
<dbReference type="InterPro" id="IPR000620">
    <property type="entry name" value="EamA_dom"/>
</dbReference>
<dbReference type="OrthoDB" id="9804865at2"/>
<evidence type="ECO:0000256" key="2">
    <source>
        <dbReference type="ARBA" id="ARBA00007362"/>
    </source>
</evidence>
<feature type="transmembrane region" description="Helical" evidence="7">
    <location>
        <begin position="67"/>
        <end position="83"/>
    </location>
</feature>
<keyword evidence="10" id="KW-1185">Reference proteome</keyword>
<sequence length="296" mass="33099">MTKKKANWWLLTVAVIWGFSYIFVKMALNAGMHSGMLNAGRGTICVLGCIIFFFPQLRRMTKFDFKVGLLLGIINFVAYFLQTDGLRFNTPASNAFLTTMYVVLAPLLLFFFWHERPRLKTYFVLPIAVLGIAILTNVISSGLQLQYGDLLTLISAIFWALQIIYFGKLASRASSPWVIIFMIALVQSICGWITALTTEQATFPHIHWLQAMIPVVLLAVLVTFIAQGMQLTAQKYTDATSAGLLLMLESFFASLLSVLMGYDHLSWSLVIGGLLLLFANAVMQTDLHSLSILKKH</sequence>
<dbReference type="RefSeq" id="WP_057748999.1">
    <property type="nucleotide sequence ID" value="NZ_AZER01000013.1"/>
</dbReference>
<name>A0A0R1P5Y3_9LACO</name>
<keyword evidence="3" id="KW-1003">Cell membrane</keyword>
<evidence type="ECO:0000313" key="10">
    <source>
        <dbReference type="Proteomes" id="UP000051445"/>
    </source>
</evidence>
<evidence type="ECO:0000256" key="5">
    <source>
        <dbReference type="ARBA" id="ARBA00022989"/>
    </source>
</evidence>
<evidence type="ECO:0000256" key="4">
    <source>
        <dbReference type="ARBA" id="ARBA00022692"/>
    </source>
</evidence>
<feature type="transmembrane region" description="Helical" evidence="7">
    <location>
        <begin position="7"/>
        <end position="24"/>
    </location>
</feature>